<dbReference type="InterPro" id="IPR019159">
    <property type="entry name" value="CCDC93_CC"/>
</dbReference>
<feature type="non-terminal residue" evidence="7">
    <location>
        <position position="476"/>
    </location>
</feature>
<evidence type="ECO:0000259" key="6">
    <source>
        <dbReference type="Pfam" id="PF21673"/>
    </source>
</evidence>
<dbReference type="AlphaFoldDB" id="A0A2P4WZ37"/>
<evidence type="ECO:0000256" key="1">
    <source>
        <dbReference type="ARBA" id="ARBA00007219"/>
    </source>
</evidence>
<evidence type="ECO:0000256" key="4">
    <source>
        <dbReference type="SAM" id="MobiDB-lite"/>
    </source>
</evidence>
<protein>
    <submittedName>
        <fullName evidence="7">Uncharacterized protein</fullName>
    </submittedName>
</protein>
<dbReference type="InterPro" id="IPR048747">
    <property type="entry name" value="CCDC93_N"/>
</dbReference>
<dbReference type="OrthoDB" id="16092at2759"/>
<dbReference type="EMBL" id="NCKW01020205">
    <property type="protein sequence ID" value="POM58567.1"/>
    <property type="molecule type" value="Genomic_DNA"/>
</dbReference>
<sequence>MFSSTWVSSAPSAAPASVSAYDLTEEYGTDAAVKVSRILQALETAGFPKAHINSYSAFDRVLSGITWLLHRIVRREDAEIGRVQWDVLFQSHKKMKPRLGLAQEAIRCIETLHYACPVPIQPHQLLLQDFGDMETVEKLVLWLIDEGQDAQYLEKIRRERAFLQVMSPQDERKHVSPLKKEVEFLVNTYAPKRRWQYVAVEGEAEENEDALIQRCLLEYGERVTVALDDEPMMDTSEEGNNQVDVMAQIASQAAAIASGGASKPRGGSMRGLRRTKRNDPHAADFDRQYQKAMKQAKEEQQALQSKRREREAKLLQRVVSVPEVKQDEIKEQVRSSDKSSLDEARAQLKNHELQIQALIQEKKDLDAATKDSKARAVALDEALAAVKQEMTELEVQTPKDEAAQAHMAKLRQLVMKNETLKREKNEFRTKCRLELEALKERVEKMKLLVAEDAANQGEEALRLNEIEQMHAQMAQK</sequence>
<name>A0A2P4WZ37_9STRA</name>
<dbReference type="Pfam" id="PF09762">
    <property type="entry name" value="CCDC93_CC"/>
    <property type="match status" value="1"/>
</dbReference>
<keyword evidence="2 3" id="KW-0175">Coiled coil</keyword>
<feature type="domain" description="CCDC93 N-terminal" evidence="6">
    <location>
        <begin position="31"/>
        <end position="146"/>
    </location>
</feature>
<feature type="domain" description="CCDC93 coiled-coil" evidence="5">
    <location>
        <begin position="187"/>
        <end position="476"/>
    </location>
</feature>
<gene>
    <name evidence="7" type="ORF">PHPALM_36764</name>
</gene>
<dbReference type="GO" id="GO:0006893">
    <property type="term" value="P:Golgi to plasma membrane transport"/>
    <property type="evidence" value="ECO:0007669"/>
    <property type="project" value="TreeGrafter"/>
</dbReference>
<feature type="coiled-coil region" evidence="3">
    <location>
        <begin position="282"/>
        <end position="313"/>
    </location>
</feature>
<evidence type="ECO:0000313" key="7">
    <source>
        <dbReference type="EMBL" id="POM58567.1"/>
    </source>
</evidence>
<proteinExistence type="inferred from homology"/>
<comment type="caution">
    <text evidence="7">The sequence shown here is derived from an EMBL/GenBank/DDBJ whole genome shotgun (WGS) entry which is preliminary data.</text>
</comment>
<dbReference type="Proteomes" id="UP000237271">
    <property type="component" value="Unassembled WGS sequence"/>
</dbReference>
<reference evidence="7 8" key="1">
    <citation type="journal article" date="2017" name="Genome Biol. Evol.">
        <title>Phytophthora megakarya and P. palmivora, closely related causal agents of cacao black pod rot, underwent increases in genome sizes and gene numbers by different mechanisms.</title>
        <authorList>
            <person name="Ali S.S."/>
            <person name="Shao J."/>
            <person name="Lary D.J."/>
            <person name="Kronmiller B."/>
            <person name="Shen D."/>
            <person name="Strem M.D."/>
            <person name="Amoako-Attah I."/>
            <person name="Akrofi A.Y."/>
            <person name="Begoude B.A."/>
            <person name="Ten Hoopen G.M."/>
            <person name="Coulibaly K."/>
            <person name="Kebe B.I."/>
            <person name="Melnick R.L."/>
            <person name="Guiltinan M.J."/>
            <person name="Tyler B.M."/>
            <person name="Meinhardt L.W."/>
            <person name="Bailey B.A."/>
        </authorList>
    </citation>
    <scope>NUCLEOTIDE SEQUENCE [LARGE SCALE GENOMIC DNA]</scope>
    <source>
        <strain evidence="8">sbr112.9</strain>
    </source>
</reference>
<evidence type="ECO:0000256" key="3">
    <source>
        <dbReference type="SAM" id="Coils"/>
    </source>
</evidence>
<dbReference type="Pfam" id="PF21673">
    <property type="entry name" value="CCDC93_N"/>
    <property type="match status" value="1"/>
</dbReference>
<dbReference type="PANTHER" id="PTHR16441">
    <property type="entry name" value="FIDIPIDINE"/>
    <property type="match status" value="1"/>
</dbReference>
<dbReference type="PANTHER" id="PTHR16441:SF0">
    <property type="entry name" value="COILED-COIL DOMAIN-CONTAINING PROTEIN 93"/>
    <property type="match status" value="1"/>
</dbReference>
<keyword evidence="8" id="KW-1185">Reference proteome</keyword>
<evidence type="ECO:0000259" key="5">
    <source>
        <dbReference type="Pfam" id="PF09762"/>
    </source>
</evidence>
<feature type="coiled-coil region" evidence="3">
    <location>
        <begin position="341"/>
        <end position="455"/>
    </location>
</feature>
<comment type="similarity">
    <text evidence="1">Belongs to the CCDC93 family.</text>
</comment>
<evidence type="ECO:0000313" key="8">
    <source>
        <dbReference type="Proteomes" id="UP000237271"/>
    </source>
</evidence>
<feature type="region of interest" description="Disordered" evidence="4">
    <location>
        <begin position="256"/>
        <end position="282"/>
    </location>
</feature>
<dbReference type="InterPro" id="IPR039116">
    <property type="entry name" value="CCDC93"/>
</dbReference>
<evidence type="ECO:0000256" key="2">
    <source>
        <dbReference type="ARBA" id="ARBA00023054"/>
    </source>
</evidence>
<accession>A0A2P4WZ37</accession>
<organism evidence="7 8">
    <name type="scientific">Phytophthora palmivora</name>
    <dbReference type="NCBI Taxonomy" id="4796"/>
    <lineage>
        <taxon>Eukaryota</taxon>
        <taxon>Sar</taxon>
        <taxon>Stramenopiles</taxon>
        <taxon>Oomycota</taxon>
        <taxon>Peronosporomycetes</taxon>
        <taxon>Peronosporales</taxon>
        <taxon>Peronosporaceae</taxon>
        <taxon>Phytophthora</taxon>
    </lineage>
</organism>